<comment type="caution">
    <text evidence="2">The sequence shown here is derived from an EMBL/GenBank/DDBJ whole genome shotgun (WGS) entry which is preliminary data.</text>
</comment>
<feature type="transmembrane region" description="Helical" evidence="1">
    <location>
        <begin position="6"/>
        <end position="25"/>
    </location>
</feature>
<accession>A0ABV9M1S7</accession>
<dbReference type="Proteomes" id="UP001595897">
    <property type="component" value="Unassembled WGS sequence"/>
</dbReference>
<feature type="transmembrane region" description="Helical" evidence="1">
    <location>
        <begin position="46"/>
        <end position="68"/>
    </location>
</feature>
<dbReference type="EMBL" id="JBHSGU010000029">
    <property type="protein sequence ID" value="MFC4701999.1"/>
    <property type="molecule type" value="Genomic_DNA"/>
</dbReference>
<gene>
    <name evidence="2" type="ORF">ACFO4O_17775</name>
</gene>
<protein>
    <recommendedName>
        <fullName evidence="4">DUF2306 domain-containing protein</fullName>
    </recommendedName>
</protein>
<sequence>MTYIHSFSFVLHIIFGAAALMLFWVPVFTKKGQLNHRRFGHFYKTAMYGTAATGVLMASLVLAAPLVIKHEYANAENAASAAAYFRYLSVFLLYLALLTFTTTRHGIAVLRYKAQHSVLRRYSYIMPIWLLAIGGVGMIALGIFRESTLYIVFGVLGCIIAVTMLRYCYAKTVAANQWIFEHIGSIIGSGIGAYTAFLTFGARTFFSDLGQWQLVFWIAPGVVGGLASYLVCKKYAALFTVQEA</sequence>
<proteinExistence type="predicted"/>
<feature type="transmembrane region" description="Helical" evidence="1">
    <location>
        <begin position="122"/>
        <end position="143"/>
    </location>
</feature>
<organism evidence="2 3">
    <name type="scientific">Glaciecola siphonariae</name>
    <dbReference type="NCBI Taxonomy" id="521012"/>
    <lineage>
        <taxon>Bacteria</taxon>
        <taxon>Pseudomonadati</taxon>
        <taxon>Pseudomonadota</taxon>
        <taxon>Gammaproteobacteria</taxon>
        <taxon>Alteromonadales</taxon>
        <taxon>Alteromonadaceae</taxon>
        <taxon>Glaciecola</taxon>
    </lineage>
</organism>
<feature type="transmembrane region" description="Helical" evidence="1">
    <location>
        <begin position="179"/>
        <end position="202"/>
    </location>
</feature>
<evidence type="ECO:0000313" key="3">
    <source>
        <dbReference type="Proteomes" id="UP001595897"/>
    </source>
</evidence>
<evidence type="ECO:0000313" key="2">
    <source>
        <dbReference type="EMBL" id="MFC4701999.1"/>
    </source>
</evidence>
<keyword evidence="1" id="KW-0812">Transmembrane</keyword>
<feature type="transmembrane region" description="Helical" evidence="1">
    <location>
        <begin position="88"/>
        <end position="110"/>
    </location>
</feature>
<keyword evidence="1" id="KW-1133">Transmembrane helix</keyword>
<feature type="transmembrane region" description="Helical" evidence="1">
    <location>
        <begin position="214"/>
        <end position="232"/>
    </location>
</feature>
<reference evidence="3" key="1">
    <citation type="journal article" date="2019" name="Int. J. Syst. Evol. Microbiol.">
        <title>The Global Catalogue of Microorganisms (GCM) 10K type strain sequencing project: providing services to taxonomists for standard genome sequencing and annotation.</title>
        <authorList>
            <consortium name="The Broad Institute Genomics Platform"/>
            <consortium name="The Broad Institute Genome Sequencing Center for Infectious Disease"/>
            <person name="Wu L."/>
            <person name="Ma J."/>
        </authorList>
    </citation>
    <scope>NUCLEOTIDE SEQUENCE [LARGE SCALE GENOMIC DNA]</scope>
    <source>
        <strain evidence="3">KACC 12507</strain>
    </source>
</reference>
<evidence type="ECO:0000256" key="1">
    <source>
        <dbReference type="SAM" id="Phobius"/>
    </source>
</evidence>
<keyword evidence="3" id="KW-1185">Reference proteome</keyword>
<keyword evidence="1" id="KW-0472">Membrane</keyword>
<name>A0ABV9M1S7_9ALTE</name>
<dbReference type="RefSeq" id="WP_382410996.1">
    <property type="nucleotide sequence ID" value="NZ_JBHSGU010000029.1"/>
</dbReference>
<evidence type="ECO:0008006" key="4">
    <source>
        <dbReference type="Google" id="ProtNLM"/>
    </source>
</evidence>
<feature type="transmembrane region" description="Helical" evidence="1">
    <location>
        <begin position="149"/>
        <end position="167"/>
    </location>
</feature>